<dbReference type="GeneID" id="8246762"/>
<feature type="region of interest" description="Disordered" evidence="1">
    <location>
        <begin position="35"/>
        <end position="54"/>
    </location>
</feature>
<organism evidence="2 3">
    <name type="scientific">Micromonas commoda (strain RCC299 / NOUM17 / CCMP2709)</name>
    <name type="common">Picoplanktonic green alga</name>
    <dbReference type="NCBI Taxonomy" id="296587"/>
    <lineage>
        <taxon>Eukaryota</taxon>
        <taxon>Viridiplantae</taxon>
        <taxon>Chlorophyta</taxon>
        <taxon>Mamiellophyceae</taxon>
        <taxon>Mamiellales</taxon>
        <taxon>Mamiellaceae</taxon>
        <taxon>Micromonas</taxon>
    </lineage>
</organism>
<feature type="compositionally biased region" description="Acidic residues" evidence="1">
    <location>
        <begin position="659"/>
        <end position="680"/>
    </location>
</feature>
<dbReference type="RefSeq" id="XP_002508754.1">
    <property type="nucleotide sequence ID" value="XM_002508708.1"/>
</dbReference>
<dbReference type="InParanoid" id="C1FH06"/>
<sequence>MSSTPALVTGMLAARLRDASIRRLRRARTSNWRALPVRAKSAPSEASADSGGGGVSHVLTSYEISIESQLSATPLRFESKGGHKRGKDGWSGDLGPKLWREVRLLRELRPEGATGAPLASRAELFVAGPEPGTALRVGEPGSATAALEKKAAAAGAALVAGEPIPIALSRSSHVATLREALYAHALATMGDEFEVSRDGARGVILTAKPGTPRCDATLENGRVAACQQFILRVEDDAPEDAPVAAAAHAPMHLVVAAGRELRSAMTVRQIMDDASTPNVPESAQVVALGGPHLFGTLAYSSGDATRDAANASIGAPRPELGGDSLLSYHRKRYPARVPLLRDADDGAAPVWLVPSRGPGGGKNRGFKKPDAMAYPAELLAPVVGARAAGATDQGVSTGDPTTLQRRVSEIRVALGEPFAPHAKLADRMRRLPPWAGEPSKRVGGVFDGPAIAPSIASIASVPNPPRTLYVGADRALLAKEVESAMRTWKNTAGRGASTQLDDAVVDAIVADVLASDAEPTPINVETNELEFLFRRARDSGYDAVVIHCGGGEETFEAAVREAASRARASRPRRCGPASGVHGSARLALELLSLPGRGGQATAWPGAATVRDTTFVGVAGGKGVGRRRVACVVDGDGVIVSGRADVGYPGEGGDGGDGGAVDDDDDDIDDDAGDEPEDEDGAGWGFGSGSLREWASRSVALAETAVRVALEGSGDASPPGESPPPARLVVHHEGRSHPDFARACVAAGEARGVARVEVVDILREPQAATGRILRWSKASGVRSPGKGTHFALSATDAACVTTEGGPSGDGSVPKPLLVRRRTRGGSSATALASEVVALAAIGVGNEGGSHALPVTLRGYGARPIVLIV</sequence>
<dbReference type="KEGG" id="mis:MICPUN_61914"/>
<evidence type="ECO:0000313" key="2">
    <source>
        <dbReference type="EMBL" id="ACO70012.1"/>
    </source>
</evidence>
<dbReference type="InterPro" id="IPR036397">
    <property type="entry name" value="RNaseH_sf"/>
</dbReference>
<dbReference type="Proteomes" id="UP000002009">
    <property type="component" value="Chromosome 10"/>
</dbReference>
<dbReference type="Gene3D" id="3.30.420.10">
    <property type="entry name" value="Ribonuclease H-like superfamily/Ribonuclease H"/>
    <property type="match status" value="1"/>
</dbReference>
<dbReference type="OrthoDB" id="10369099at2759"/>
<dbReference type="AlphaFoldDB" id="C1FH06"/>
<proteinExistence type="predicted"/>
<feature type="region of interest" description="Disordered" evidence="1">
    <location>
        <begin position="641"/>
        <end position="687"/>
    </location>
</feature>
<keyword evidence="3" id="KW-1185">Reference proteome</keyword>
<accession>C1FH06</accession>
<dbReference type="EMBL" id="CP001576">
    <property type="protein sequence ID" value="ACO70012.1"/>
    <property type="molecule type" value="Genomic_DNA"/>
</dbReference>
<dbReference type="OMA" id="PDRGFWS"/>
<reference evidence="2 3" key="1">
    <citation type="journal article" date="2009" name="Science">
        <title>Green evolution and dynamic adaptations revealed by genomes of the marine picoeukaryotes Micromonas.</title>
        <authorList>
            <person name="Worden A.Z."/>
            <person name="Lee J.H."/>
            <person name="Mock T."/>
            <person name="Rouze P."/>
            <person name="Simmons M.P."/>
            <person name="Aerts A.L."/>
            <person name="Allen A.E."/>
            <person name="Cuvelier M.L."/>
            <person name="Derelle E."/>
            <person name="Everett M.V."/>
            <person name="Foulon E."/>
            <person name="Grimwood J."/>
            <person name="Gundlach H."/>
            <person name="Henrissat B."/>
            <person name="Napoli C."/>
            <person name="McDonald S.M."/>
            <person name="Parker M.S."/>
            <person name="Rombauts S."/>
            <person name="Salamov A."/>
            <person name="Von Dassow P."/>
            <person name="Badger J.H."/>
            <person name="Coutinho P.M."/>
            <person name="Demir E."/>
            <person name="Dubchak I."/>
            <person name="Gentemann C."/>
            <person name="Eikrem W."/>
            <person name="Gready J.E."/>
            <person name="John U."/>
            <person name="Lanier W."/>
            <person name="Lindquist E.A."/>
            <person name="Lucas S."/>
            <person name="Mayer K.F."/>
            <person name="Moreau H."/>
            <person name="Not F."/>
            <person name="Otillar R."/>
            <person name="Panaud O."/>
            <person name="Pangilinan J."/>
            <person name="Paulsen I."/>
            <person name="Piegu B."/>
            <person name="Poliakov A."/>
            <person name="Robbens S."/>
            <person name="Schmutz J."/>
            <person name="Toulza E."/>
            <person name="Wyss T."/>
            <person name="Zelensky A."/>
            <person name="Zhou K."/>
            <person name="Armbrust E.V."/>
            <person name="Bhattacharya D."/>
            <person name="Goodenough U.W."/>
            <person name="Van de Peer Y."/>
            <person name="Grigoriev I.V."/>
        </authorList>
    </citation>
    <scope>NUCLEOTIDE SEQUENCE [LARGE SCALE GENOMIC DNA]</scope>
    <source>
        <strain evidence="3">RCC299 / NOUM17</strain>
    </source>
</reference>
<feature type="compositionally biased region" description="Gly residues" evidence="1">
    <location>
        <begin position="648"/>
        <end position="658"/>
    </location>
</feature>
<evidence type="ECO:0000256" key="1">
    <source>
        <dbReference type="SAM" id="MobiDB-lite"/>
    </source>
</evidence>
<name>C1FH06_MICCC</name>
<evidence type="ECO:0000313" key="3">
    <source>
        <dbReference type="Proteomes" id="UP000002009"/>
    </source>
</evidence>
<protein>
    <submittedName>
        <fullName evidence="2">Uncharacterized protein</fullName>
    </submittedName>
</protein>
<gene>
    <name evidence="2" type="ORF">MICPUN_61914</name>
</gene>
<dbReference type="GO" id="GO:0003676">
    <property type="term" value="F:nucleic acid binding"/>
    <property type="evidence" value="ECO:0007669"/>
    <property type="project" value="InterPro"/>
</dbReference>